<proteinExistence type="predicted"/>
<accession>A0A0X8HUS7</accession>
<organism evidence="1 2">
    <name type="scientific">Eremothecium sinecaudum</name>
    <dbReference type="NCBI Taxonomy" id="45286"/>
    <lineage>
        <taxon>Eukaryota</taxon>
        <taxon>Fungi</taxon>
        <taxon>Dikarya</taxon>
        <taxon>Ascomycota</taxon>
        <taxon>Saccharomycotina</taxon>
        <taxon>Saccharomycetes</taxon>
        <taxon>Saccharomycetales</taxon>
        <taxon>Saccharomycetaceae</taxon>
        <taxon>Eremothecium</taxon>
    </lineage>
</organism>
<reference evidence="1 2" key="1">
    <citation type="submission" date="2016-01" db="EMBL/GenBank/DDBJ databases">
        <title>Genome sequence of the yeast Holleya sinecauda.</title>
        <authorList>
            <person name="Dietrich F.S."/>
        </authorList>
    </citation>
    <scope>NUCLEOTIDE SEQUENCE [LARGE SCALE GENOMIC DNA]</scope>
    <source>
        <strain evidence="1 2">ATCC 58844</strain>
    </source>
</reference>
<dbReference type="GO" id="GO:0042729">
    <property type="term" value="C:DASH complex"/>
    <property type="evidence" value="ECO:0007669"/>
    <property type="project" value="TreeGrafter"/>
</dbReference>
<dbReference type="Proteomes" id="UP000243052">
    <property type="component" value="Chromosome vi"/>
</dbReference>
<dbReference type="AlphaFoldDB" id="A0A0X8HUS7"/>
<dbReference type="InterPro" id="IPR042332">
    <property type="entry name" value="Hsk3"/>
</dbReference>
<dbReference type="GeneID" id="28725092"/>
<dbReference type="GO" id="GO:0008608">
    <property type="term" value="P:attachment of spindle microtubules to kinetochore"/>
    <property type="evidence" value="ECO:0007669"/>
    <property type="project" value="InterPro"/>
</dbReference>
<evidence type="ECO:0000313" key="1">
    <source>
        <dbReference type="EMBL" id="AMD21785.1"/>
    </source>
</evidence>
<gene>
    <name evidence="1" type="ORF">AW171_hschr63758</name>
</gene>
<dbReference type="OrthoDB" id="4040439at2759"/>
<dbReference type="InterPro" id="IPR013183">
    <property type="entry name" value="Hsk3-like"/>
</dbReference>
<dbReference type="GO" id="GO:0051010">
    <property type="term" value="F:microtubule plus-end binding"/>
    <property type="evidence" value="ECO:0007669"/>
    <property type="project" value="TreeGrafter"/>
</dbReference>
<dbReference type="Pfam" id="PF08227">
    <property type="entry name" value="DASH_Hsk3"/>
    <property type="match status" value="1"/>
</dbReference>
<evidence type="ECO:0000313" key="2">
    <source>
        <dbReference type="Proteomes" id="UP000243052"/>
    </source>
</evidence>
<dbReference type="PANTHER" id="PTHR28289:SF1">
    <property type="entry name" value="DASH COMPLEX SUBUNIT HSK3"/>
    <property type="match status" value="1"/>
</dbReference>
<dbReference type="PANTHER" id="PTHR28289">
    <property type="entry name" value="DASH COMPLEX SUBUNIT HSK3"/>
    <property type="match status" value="1"/>
</dbReference>
<dbReference type="EMBL" id="CP014246">
    <property type="protein sequence ID" value="AMD21785.1"/>
    <property type="molecule type" value="Genomic_DNA"/>
</dbReference>
<dbReference type="STRING" id="45286.A0A0X8HUS7"/>
<dbReference type="RefSeq" id="XP_017988781.1">
    <property type="nucleotide sequence ID" value="XM_018133093.1"/>
</dbReference>
<name>A0A0X8HUS7_9SACH</name>
<keyword evidence="2" id="KW-1185">Reference proteome</keyword>
<protein>
    <submittedName>
        <fullName evidence="1">HFL071Cp</fullName>
    </submittedName>
</protein>
<sequence length="70" mass="8052">MSSNPTKKRHYAQLSQQLQLLQKNLEATANHVETMSTQCNEYLVNKLGKIQASWFIGGNRCFEQEMLGKH</sequence>